<reference evidence="2 3" key="1">
    <citation type="submission" date="2018-12" db="EMBL/GenBank/DDBJ databases">
        <title>The Draft Genome Sequence of the Soil Bacterium Pedobacter tournemirensis R1.</title>
        <authorList>
            <person name="He J."/>
        </authorList>
    </citation>
    <scope>NUCLEOTIDE SEQUENCE [LARGE SCALE GENOMIC DNA]</scope>
    <source>
        <strain evidence="2 3">R1</strain>
    </source>
</reference>
<sequence>MKTVIRLNSAFLNPFLPERPAIKKYNVAIVPKIITIALITKITIFDIFIIPWHYSSFWPAITAVQVTFWFDLLTLTITVPPAEHLFTTIAMLSDVMSSTTPPAG</sequence>
<evidence type="ECO:0000256" key="1">
    <source>
        <dbReference type="SAM" id="Phobius"/>
    </source>
</evidence>
<proteinExistence type="predicted"/>
<feature type="transmembrane region" description="Helical" evidence="1">
    <location>
        <begin position="60"/>
        <end position="79"/>
    </location>
</feature>
<keyword evidence="1" id="KW-0472">Membrane</keyword>
<comment type="caution">
    <text evidence="2">The sequence shown here is derived from an EMBL/GenBank/DDBJ whole genome shotgun (WGS) entry which is preliminary data.</text>
</comment>
<protein>
    <submittedName>
        <fullName evidence="2">Uncharacterized protein</fullName>
    </submittedName>
</protein>
<dbReference type="RefSeq" id="WP_128770882.1">
    <property type="nucleotide sequence ID" value="NZ_RXOC01000015.1"/>
</dbReference>
<organism evidence="2 3">
    <name type="scientific">Arcticibacter tournemirensis</name>
    <dbReference type="NCBI Taxonomy" id="699437"/>
    <lineage>
        <taxon>Bacteria</taxon>
        <taxon>Pseudomonadati</taxon>
        <taxon>Bacteroidota</taxon>
        <taxon>Sphingobacteriia</taxon>
        <taxon>Sphingobacteriales</taxon>
        <taxon>Sphingobacteriaceae</taxon>
        <taxon>Arcticibacter</taxon>
    </lineage>
</organism>
<accession>A0A4Q0M4V0</accession>
<evidence type="ECO:0000313" key="3">
    <source>
        <dbReference type="Proteomes" id="UP000290848"/>
    </source>
</evidence>
<evidence type="ECO:0000313" key="2">
    <source>
        <dbReference type="EMBL" id="RXF67749.1"/>
    </source>
</evidence>
<keyword evidence="1" id="KW-1133">Transmembrane helix</keyword>
<keyword evidence="1" id="KW-0812">Transmembrane</keyword>
<dbReference type="EMBL" id="RXOC01000015">
    <property type="protein sequence ID" value="RXF67749.1"/>
    <property type="molecule type" value="Genomic_DNA"/>
</dbReference>
<dbReference type="Proteomes" id="UP000290848">
    <property type="component" value="Unassembled WGS sequence"/>
</dbReference>
<gene>
    <name evidence="2" type="ORF">EKH83_18155</name>
</gene>
<name>A0A4Q0M4V0_9SPHI</name>
<dbReference type="AlphaFoldDB" id="A0A4Q0M4V0"/>
<feature type="transmembrane region" description="Helical" evidence="1">
    <location>
        <begin position="33"/>
        <end position="54"/>
    </location>
</feature>